<feature type="compositionally biased region" description="Low complexity" evidence="1">
    <location>
        <begin position="210"/>
        <end position="220"/>
    </location>
</feature>
<dbReference type="RefSeq" id="WP_345089131.1">
    <property type="nucleotide sequence ID" value="NZ_BAAAWG010000015.1"/>
</dbReference>
<evidence type="ECO:0008006" key="5">
    <source>
        <dbReference type="Google" id="ProtNLM"/>
    </source>
</evidence>
<keyword evidence="2" id="KW-1133">Transmembrane helix</keyword>
<feature type="compositionally biased region" description="Pro residues" evidence="1">
    <location>
        <begin position="135"/>
        <end position="152"/>
    </location>
</feature>
<proteinExistence type="predicted"/>
<reference evidence="4" key="1">
    <citation type="journal article" date="2019" name="Int. J. Syst. Evol. Microbiol.">
        <title>The Global Catalogue of Microorganisms (GCM) 10K type strain sequencing project: providing services to taxonomists for standard genome sequencing and annotation.</title>
        <authorList>
            <consortium name="The Broad Institute Genomics Platform"/>
            <consortium name="The Broad Institute Genome Sequencing Center for Infectious Disease"/>
            <person name="Wu L."/>
            <person name="Ma J."/>
        </authorList>
    </citation>
    <scope>NUCLEOTIDE SEQUENCE [LARGE SCALE GENOMIC DNA]</scope>
    <source>
        <strain evidence="4">CGMCC 1.15809</strain>
    </source>
</reference>
<evidence type="ECO:0000313" key="3">
    <source>
        <dbReference type="EMBL" id="MFC5894499.1"/>
    </source>
</evidence>
<keyword evidence="2" id="KW-0472">Membrane</keyword>
<feature type="compositionally biased region" description="Basic residues" evidence="1">
    <location>
        <begin position="191"/>
        <end position="209"/>
    </location>
</feature>
<feature type="region of interest" description="Disordered" evidence="1">
    <location>
        <begin position="41"/>
        <end position="71"/>
    </location>
</feature>
<protein>
    <recommendedName>
        <fullName evidence="5">Gram-positive cocci surface proteins LPxTG domain-containing protein</fullName>
    </recommendedName>
</protein>
<gene>
    <name evidence="3" type="ORF">ACFP3M_16935</name>
</gene>
<dbReference type="Proteomes" id="UP001596241">
    <property type="component" value="Unassembled WGS sequence"/>
</dbReference>
<comment type="caution">
    <text evidence="3">The sequence shown here is derived from an EMBL/GenBank/DDBJ whole genome shotgun (WGS) entry which is preliminary data.</text>
</comment>
<evidence type="ECO:0000256" key="2">
    <source>
        <dbReference type="SAM" id="Phobius"/>
    </source>
</evidence>
<organism evidence="3 4">
    <name type="scientific">Streptomyces ramulosus</name>
    <dbReference type="NCBI Taxonomy" id="47762"/>
    <lineage>
        <taxon>Bacteria</taxon>
        <taxon>Bacillati</taxon>
        <taxon>Actinomycetota</taxon>
        <taxon>Actinomycetes</taxon>
        <taxon>Kitasatosporales</taxon>
        <taxon>Streptomycetaceae</taxon>
        <taxon>Streptomyces</taxon>
    </lineage>
</organism>
<accession>A0ABW1FMN0</accession>
<feature type="compositionally biased region" description="Low complexity" evidence="1">
    <location>
        <begin position="237"/>
        <end position="249"/>
    </location>
</feature>
<dbReference type="EMBL" id="JBHSPW010000007">
    <property type="protein sequence ID" value="MFC5894499.1"/>
    <property type="molecule type" value="Genomic_DNA"/>
</dbReference>
<evidence type="ECO:0000313" key="4">
    <source>
        <dbReference type="Proteomes" id="UP001596241"/>
    </source>
</evidence>
<feature type="region of interest" description="Disordered" evidence="1">
    <location>
        <begin position="97"/>
        <end position="252"/>
    </location>
</feature>
<evidence type="ECO:0000256" key="1">
    <source>
        <dbReference type="SAM" id="MobiDB-lite"/>
    </source>
</evidence>
<keyword evidence="4" id="KW-1185">Reference proteome</keyword>
<sequence>MARIPTRIPGGLLVVTVVLPFSLALGTVTAHAAAPLGQGAPRTARALAPETPEVRDPRLAERRHRWGEGTGPFGLDVFGAAGAGDLASVGDLAPGFADLPGGDALPDGQPRPHHPAEGAPGPPRPHASPHKPHRPAAPTPPAPPAPPTPPAPGSAAPRLPAPPASPTAAPHRAPDDRPAKAAAPPHEAGPSHHHPARHRPVAPPHRPKRVPAAVPHAVPAEETPTPGPRTVRDTDDQQAPEAQAEPPADGTSYPFAGTGSHAERVLPMGAGMALTGLGLAFLALRLRRG</sequence>
<keyword evidence="2" id="KW-0812">Transmembrane</keyword>
<feature type="transmembrane region" description="Helical" evidence="2">
    <location>
        <begin position="265"/>
        <end position="284"/>
    </location>
</feature>
<name>A0ABW1FMN0_9ACTN</name>